<sequence>GWNGDKRADVRVSENTATINGTAVVLCNIYAPNIGDPSFFHKLNKILGELDGQIILAGDFNQVWDAFIDKSKYSDQTYPKDRAAIHMMSEYHGLVDIWRLVKPHETKLKEWVSLMTDSFVRTFALQTT</sequence>
<dbReference type="Gene3D" id="3.60.10.10">
    <property type="entry name" value="Endonuclease/exonuclease/phosphatase"/>
    <property type="match status" value="1"/>
</dbReference>
<accession>A0A3B3RBW9</accession>
<reference evidence="1" key="2">
    <citation type="submission" date="2025-09" db="UniProtKB">
        <authorList>
            <consortium name="Ensembl"/>
        </authorList>
    </citation>
    <scope>IDENTIFICATION</scope>
</reference>
<dbReference type="AlphaFoldDB" id="A0A3B3RBW9"/>
<name>A0A3B3RBW9_9TELE</name>
<dbReference type="Ensembl" id="ENSPKIT00000040349.1">
    <property type="protein sequence ID" value="ENSPKIP00000015873.1"/>
    <property type="gene ID" value="ENSPKIG00000002424.1"/>
</dbReference>
<evidence type="ECO:0000313" key="1">
    <source>
        <dbReference type="Ensembl" id="ENSPKIP00000015873.1"/>
    </source>
</evidence>
<keyword evidence="2" id="KW-1185">Reference proteome</keyword>
<organism evidence="1 2">
    <name type="scientific">Paramormyrops kingsleyae</name>
    <dbReference type="NCBI Taxonomy" id="1676925"/>
    <lineage>
        <taxon>Eukaryota</taxon>
        <taxon>Metazoa</taxon>
        <taxon>Chordata</taxon>
        <taxon>Craniata</taxon>
        <taxon>Vertebrata</taxon>
        <taxon>Euteleostomi</taxon>
        <taxon>Actinopterygii</taxon>
        <taxon>Neopterygii</taxon>
        <taxon>Teleostei</taxon>
        <taxon>Osteoglossocephala</taxon>
        <taxon>Osteoglossomorpha</taxon>
        <taxon>Osteoglossiformes</taxon>
        <taxon>Mormyridae</taxon>
        <taxon>Paramormyrops</taxon>
    </lineage>
</organism>
<dbReference type="Proteomes" id="UP000261540">
    <property type="component" value="Unplaced"/>
</dbReference>
<evidence type="ECO:0008006" key="3">
    <source>
        <dbReference type="Google" id="ProtNLM"/>
    </source>
</evidence>
<evidence type="ECO:0000313" key="2">
    <source>
        <dbReference type="Proteomes" id="UP000261540"/>
    </source>
</evidence>
<dbReference type="GeneTree" id="ENSGT01120000272518"/>
<proteinExistence type="predicted"/>
<dbReference type="InterPro" id="IPR036691">
    <property type="entry name" value="Endo/exonu/phosph_ase_sf"/>
</dbReference>
<reference evidence="1" key="1">
    <citation type="submission" date="2025-08" db="UniProtKB">
        <authorList>
            <consortium name="Ensembl"/>
        </authorList>
    </citation>
    <scope>IDENTIFICATION</scope>
</reference>
<protein>
    <recommendedName>
        <fullName evidence="3">Endonuclease/exonuclease/phosphatase domain-containing protein</fullName>
    </recommendedName>
</protein>
<dbReference type="SUPFAM" id="SSF56219">
    <property type="entry name" value="DNase I-like"/>
    <property type="match status" value="1"/>
</dbReference>